<dbReference type="Gene3D" id="3.30.450.50">
    <property type="entry name" value="Longin domain"/>
    <property type="match status" value="1"/>
</dbReference>
<reference evidence="11 12" key="1">
    <citation type="submission" date="2018-05" db="EMBL/GenBank/DDBJ databases">
        <authorList>
            <person name="Datahose"/>
        </authorList>
    </citation>
    <scope>NUCLEOTIDE SEQUENCE</scope>
</reference>
<dbReference type="GO" id="GO:0015031">
    <property type="term" value="P:protein transport"/>
    <property type="evidence" value="ECO:0007669"/>
    <property type="project" value="UniProtKB-KW"/>
</dbReference>
<accession>A0A3P8QW23</accession>
<reference evidence="12" key="2">
    <citation type="submission" date="2023-03" db="EMBL/GenBank/DDBJ databases">
        <authorList>
            <consortium name="Wellcome Sanger Institute Data Sharing"/>
        </authorList>
    </citation>
    <scope>NUCLEOTIDE SEQUENCE [LARGE SCALE GENOMIC DNA]</scope>
</reference>
<dbReference type="SUPFAM" id="SSF58038">
    <property type="entry name" value="SNARE fusion complex"/>
    <property type="match status" value="1"/>
</dbReference>
<dbReference type="GO" id="GO:0006890">
    <property type="term" value="P:retrograde vesicle-mediated transport, Golgi to endoplasmic reticulum"/>
    <property type="evidence" value="ECO:0007669"/>
    <property type="project" value="InterPro"/>
</dbReference>
<dbReference type="GeneTree" id="ENSGT00940000156349"/>
<proteinExistence type="inferred from homology"/>
<evidence type="ECO:0000259" key="10">
    <source>
        <dbReference type="PROSITE" id="PS50859"/>
    </source>
</evidence>
<evidence type="ECO:0000256" key="8">
    <source>
        <dbReference type="ARBA" id="ARBA00024173"/>
    </source>
</evidence>
<dbReference type="FunFam" id="3.30.450.50:FF:000004">
    <property type="entry name" value="vesicle-trafficking protein SEC22b"/>
    <property type="match status" value="1"/>
</dbReference>
<evidence type="ECO:0000256" key="9">
    <source>
        <dbReference type="ARBA" id="ARBA00024188"/>
    </source>
</evidence>
<reference evidence="11" key="3">
    <citation type="submission" date="2025-08" db="UniProtKB">
        <authorList>
            <consortium name="Ensembl"/>
        </authorList>
    </citation>
    <scope>IDENTIFICATION</scope>
</reference>
<evidence type="ECO:0000256" key="5">
    <source>
        <dbReference type="ARBA" id="ARBA00022927"/>
    </source>
</evidence>
<dbReference type="CDD" id="cd14824">
    <property type="entry name" value="Longin"/>
    <property type="match status" value="1"/>
</dbReference>
<evidence type="ECO:0000313" key="11">
    <source>
        <dbReference type="Ensembl" id="ENSACLP00000033082.1"/>
    </source>
</evidence>
<evidence type="ECO:0000256" key="1">
    <source>
        <dbReference type="ARBA" id="ARBA00004163"/>
    </source>
</evidence>
<keyword evidence="5" id="KW-0813">Transport</keyword>
<reference evidence="11" key="4">
    <citation type="submission" date="2025-09" db="UniProtKB">
        <authorList>
            <consortium name="Ensembl"/>
        </authorList>
    </citation>
    <scope>IDENTIFICATION</scope>
</reference>
<evidence type="ECO:0000256" key="7">
    <source>
        <dbReference type="ARBA" id="ARBA00023136"/>
    </source>
</evidence>
<evidence type="ECO:0000256" key="4">
    <source>
        <dbReference type="ARBA" id="ARBA00008025"/>
    </source>
</evidence>
<keyword evidence="6" id="KW-0175">Coiled coil</keyword>
<dbReference type="Proteomes" id="UP000265100">
    <property type="component" value="Chromosome 23"/>
</dbReference>
<protein>
    <recommendedName>
        <fullName evidence="10">Longin domain-containing protein</fullName>
    </recommendedName>
</protein>
<evidence type="ECO:0000256" key="6">
    <source>
        <dbReference type="ARBA" id="ARBA00023054"/>
    </source>
</evidence>
<organism evidence="11 12">
    <name type="scientific">Astatotilapia calliptera</name>
    <name type="common">Eastern happy</name>
    <name type="synonym">Chromis callipterus</name>
    <dbReference type="NCBI Taxonomy" id="8154"/>
    <lineage>
        <taxon>Eukaryota</taxon>
        <taxon>Metazoa</taxon>
        <taxon>Chordata</taxon>
        <taxon>Craniata</taxon>
        <taxon>Vertebrata</taxon>
        <taxon>Euteleostomi</taxon>
        <taxon>Actinopterygii</taxon>
        <taxon>Neopterygii</taxon>
        <taxon>Teleostei</taxon>
        <taxon>Neoteleostei</taxon>
        <taxon>Acanthomorphata</taxon>
        <taxon>Ovalentaria</taxon>
        <taxon>Cichlomorphae</taxon>
        <taxon>Cichliformes</taxon>
        <taxon>Cichlidae</taxon>
        <taxon>African cichlids</taxon>
        <taxon>Pseudocrenilabrinae</taxon>
        <taxon>Haplochromini</taxon>
        <taxon>Astatotilapia</taxon>
    </lineage>
</organism>
<dbReference type="InterPro" id="IPR044565">
    <property type="entry name" value="Sec22"/>
</dbReference>
<dbReference type="PROSITE" id="PS50859">
    <property type="entry name" value="LONGIN"/>
    <property type="match status" value="1"/>
</dbReference>
<dbReference type="GO" id="GO:0005789">
    <property type="term" value="C:endoplasmic reticulum membrane"/>
    <property type="evidence" value="ECO:0007669"/>
    <property type="project" value="UniProtKB-SubCell"/>
</dbReference>
<keyword evidence="12" id="KW-1185">Reference proteome</keyword>
<dbReference type="SUPFAM" id="SSF64356">
    <property type="entry name" value="SNARE-like"/>
    <property type="match status" value="1"/>
</dbReference>
<dbReference type="Gene3D" id="1.20.5.110">
    <property type="match status" value="1"/>
</dbReference>
<evidence type="ECO:0000256" key="2">
    <source>
        <dbReference type="ARBA" id="ARBA00004198"/>
    </source>
</evidence>
<dbReference type="InterPro" id="IPR011012">
    <property type="entry name" value="Longin-like_dom_sf"/>
</dbReference>
<comment type="subcellular location">
    <subcellularLocation>
        <location evidence="1">Endoplasmic reticulum membrane</location>
        <topology evidence="1">Single-pass type IV membrane protein</topology>
    </subcellularLocation>
    <subcellularLocation>
        <location evidence="9">Golgi apparatus</location>
        <location evidence="9">cis-Golgi network membrane</location>
    </subcellularLocation>
    <subcellularLocation>
        <location evidence="2">Golgi apparatus</location>
        <location evidence="2">trans-Golgi network membrane</location>
    </subcellularLocation>
    <subcellularLocation>
        <location evidence="3">Melanosome</location>
    </subcellularLocation>
</comment>
<feature type="domain" description="Longin" evidence="10">
    <location>
        <begin position="6"/>
        <end position="119"/>
    </location>
</feature>
<dbReference type="GO" id="GO:0006888">
    <property type="term" value="P:endoplasmic reticulum to Golgi vesicle-mediated transport"/>
    <property type="evidence" value="ECO:0007669"/>
    <property type="project" value="InterPro"/>
</dbReference>
<evidence type="ECO:0000313" key="12">
    <source>
        <dbReference type="Proteomes" id="UP000265100"/>
    </source>
</evidence>
<keyword evidence="5" id="KW-0653">Protein transport</keyword>
<comment type="similarity">
    <text evidence="4">Belongs to the synaptobrevin family.</text>
</comment>
<keyword evidence="7" id="KW-0472">Membrane</keyword>
<dbReference type="Bgee" id="ENSACLG00000022423">
    <property type="expression patterns" value="Expressed in muscle tissue and 8 other cell types or tissues"/>
</dbReference>
<comment type="function">
    <text evidence="8">SNARE involved in targeting and fusion of ER-derived transport vesicles with the Golgi complex as well as Golgi-derived retrograde transport vesicles with the ER.</text>
</comment>
<dbReference type="GO" id="GO:0005484">
    <property type="term" value="F:SNAP receptor activity"/>
    <property type="evidence" value="ECO:0007669"/>
    <property type="project" value="InterPro"/>
</dbReference>
<evidence type="ECO:0000256" key="3">
    <source>
        <dbReference type="ARBA" id="ARBA00004223"/>
    </source>
</evidence>
<dbReference type="PANTHER" id="PTHR45837">
    <property type="entry name" value="VESICLE-TRAFFICKING PROTEIN SEC22B"/>
    <property type="match status" value="1"/>
</dbReference>
<dbReference type="AlphaFoldDB" id="A0A3P8QW23"/>
<dbReference type="GO" id="GO:0005794">
    <property type="term" value="C:Golgi apparatus"/>
    <property type="evidence" value="ECO:0007669"/>
    <property type="project" value="UniProtKB-SubCell"/>
</dbReference>
<sequence length="279" mass="31478">MVLLTMIARLADGLPLAASMQEDEQLGRDLQQYQSQAKQLFRKLNEQSPTRCTLEAGSMAFHYCIEKGVCYLVLCEASFPKKLAFAYLEDLQAEFHEQHGKKVPTVSRPYSFIEFDTYIQKTKKSYIDSRARRNLGSINTELQDVQRIMVANIEEVLQRGEALSGECLSSVFGSNGAVMGVFSARLCLSCSFPTPLYFFLPLLSPPHSTRLQGQQLVQPVEKVQKRRQVSEYPLHLCQAGSWRCLFHHAHCLRTLLVALREEREEEEGGGGAEVGKWAA</sequence>
<dbReference type="GO" id="GO:0042470">
    <property type="term" value="C:melanosome"/>
    <property type="evidence" value="ECO:0007669"/>
    <property type="project" value="UniProtKB-SubCell"/>
</dbReference>
<dbReference type="Pfam" id="PF13774">
    <property type="entry name" value="Longin"/>
    <property type="match status" value="1"/>
</dbReference>
<dbReference type="SMART" id="SM01270">
    <property type="entry name" value="Longin"/>
    <property type="match status" value="1"/>
</dbReference>
<dbReference type="InterPro" id="IPR010908">
    <property type="entry name" value="Longin_dom"/>
</dbReference>
<dbReference type="STRING" id="8154.ENSACLP00000033082"/>
<dbReference type="Ensembl" id="ENSACLT00000033864.2">
    <property type="protein sequence ID" value="ENSACLP00000033082.1"/>
    <property type="gene ID" value="ENSACLG00000022423.2"/>
</dbReference>
<name>A0A3P8QW23_ASTCA</name>